<sequence length="133" mass="15101">MPLECRVRSQTPELVLFVYGRDVLSRQDIDTFSAFFNMHLHGDTPFKVFFDLRRVDTVSLVVVKSIVKSMISYEKLAQGKIIATSVLVGGTIIENLLHLLFSIREPTTPTKVTTNLEKACNFLNEYDCLYPAL</sequence>
<accession>A0A0F9JT56</accession>
<protein>
    <recommendedName>
        <fullName evidence="2">STAS domain-containing protein</fullName>
    </recommendedName>
</protein>
<reference evidence="1" key="1">
    <citation type="journal article" date="2015" name="Nature">
        <title>Complex archaea that bridge the gap between prokaryotes and eukaryotes.</title>
        <authorList>
            <person name="Spang A."/>
            <person name="Saw J.H."/>
            <person name="Jorgensen S.L."/>
            <person name="Zaremba-Niedzwiedzka K."/>
            <person name="Martijn J."/>
            <person name="Lind A.E."/>
            <person name="van Eijk R."/>
            <person name="Schleper C."/>
            <person name="Guy L."/>
            <person name="Ettema T.J."/>
        </authorList>
    </citation>
    <scope>NUCLEOTIDE SEQUENCE</scope>
</reference>
<gene>
    <name evidence="1" type="ORF">LCGC14_1416300</name>
</gene>
<evidence type="ECO:0008006" key="2">
    <source>
        <dbReference type="Google" id="ProtNLM"/>
    </source>
</evidence>
<comment type="caution">
    <text evidence="1">The sequence shown here is derived from an EMBL/GenBank/DDBJ whole genome shotgun (WGS) entry which is preliminary data.</text>
</comment>
<organism evidence="1">
    <name type="scientific">marine sediment metagenome</name>
    <dbReference type="NCBI Taxonomy" id="412755"/>
    <lineage>
        <taxon>unclassified sequences</taxon>
        <taxon>metagenomes</taxon>
        <taxon>ecological metagenomes</taxon>
    </lineage>
</organism>
<proteinExistence type="predicted"/>
<name>A0A0F9JT56_9ZZZZ</name>
<evidence type="ECO:0000313" key="1">
    <source>
        <dbReference type="EMBL" id="KKM72858.1"/>
    </source>
</evidence>
<dbReference type="AlphaFoldDB" id="A0A0F9JT56"/>
<dbReference type="EMBL" id="LAZR01009395">
    <property type="protein sequence ID" value="KKM72858.1"/>
    <property type="molecule type" value="Genomic_DNA"/>
</dbReference>